<evidence type="ECO:0000313" key="1">
    <source>
        <dbReference type="EMBL" id="NES11747.1"/>
    </source>
</evidence>
<gene>
    <name evidence="1" type="ORF">G3O07_21630</name>
</gene>
<dbReference type="Proteomes" id="UP000471751">
    <property type="component" value="Unassembled WGS sequence"/>
</dbReference>
<name>A0A6I5RUI9_9PSED</name>
<keyword evidence="2" id="KW-1185">Reference proteome</keyword>
<organism evidence="1 2">
    <name type="scientific">Pseudomonas laurentiana</name>
    <dbReference type="NCBI Taxonomy" id="2364649"/>
    <lineage>
        <taxon>Bacteria</taxon>
        <taxon>Pseudomonadati</taxon>
        <taxon>Pseudomonadota</taxon>
        <taxon>Gammaproteobacteria</taxon>
        <taxon>Pseudomonadales</taxon>
        <taxon>Pseudomonadaceae</taxon>
        <taxon>Pseudomonas</taxon>
    </lineage>
</organism>
<evidence type="ECO:0000313" key="2">
    <source>
        <dbReference type="Proteomes" id="UP000471751"/>
    </source>
</evidence>
<sequence length="138" mass="15738">MLLREAGDSVPAVSHDWWAYLLVSGCGGKIFYDSNPSILYRQHDSNCVGANTGVRESGKRVKQLLHGRYRQWMDQNIVALQAISHRFTPENRNTLELFSRARKGNLFKRLAGMRRAGVYRQTYLGNIGLLAAIFIRRV</sequence>
<dbReference type="EMBL" id="JAAHBT010000307">
    <property type="protein sequence ID" value="NES11747.1"/>
    <property type="molecule type" value="Genomic_DNA"/>
</dbReference>
<reference evidence="1 2" key="1">
    <citation type="submission" date="2020-02" db="EMBL/GenBank/DDBJ databases">
        <title>Broccoli isolated Pseudomonas sp.</title>
        <authorList>
            <person name="Fujikawa T."/>
            <person name="Sawada H."/>
        </authorList>
    </citation>
    <scope>NUCLEOTIDE SEQUENCE [LARGE SCALE GENOMIC DNA]</scope>
    <source>
        <strain evidence="1 2">JCM 32154</strain>
    </source>
</reference>
<dbReference type="AlphaFoldDB" id="A0A6I5RUI9"/>
<comment type="caution">
    <text evidence="1">The sequence shown here is derived from an EMBL/GenBank/DDBJ whole genome shotgun (WGS) entry which is preliminary data.</text>
</comment>
<proteinExistence type="predicted"/>
<protein>
    <submittedName>
        <fullName evidence="1">Uncharacterized protein</fullName>
    </submittedName>
</protein>
<accession>A0A6I5RUI9</accession>